<evidence type="ECO:0000313" key="13">
    <source>
        <dbReference type="Proteomes" id="UP001176521"/>
    </source>
</evidence>
<evidence type="ECO:0000256" key="5">
    <source>
        <dbReference type="ARBA" id="ARBA00022840"/>
    </source>
</evidence>
<evidence type="ECO:0000313" key="12">
    <source>
        <dbReference type="EMBL" id="KAK0518576.1"/>
    </source>
</evidence>
<name>A0AAN6G398_9BASI</name>
<dbReference type="SUPFAM" id="SSF52540">
    <property type="entry name" value="P-loop containing nucleoside triphosphate hydrolases"/>
    <property type="match status" value="1"/>
</dbReference>
<sequence>MRASGELGELLHESEKQEEMAAEIQAAEEPPAGAVEKIDDAAVPAPAIPGKPKQLITEETRARGAVQGKVYMTFIRAYGYAITLLVVLAAVAVKVSDAGASIWLAKWTTSYRHPAPAAAVAFHLAAPGSTTYHQQYTAKHMLPSWQAASMSNASQQMQVQDLPPPDRNVLPWIGIYAAILLGEVIIKIIMTFLNFWGQLRASSNLFEEMLWNVVRASARWIETTPLGRILNRFSKDIEVLDGGLASNLRAFFMTGLDIVGAILIITFTVPPFLLPAIVILLTHYWIARGYMIAGRDLRRLESTLRSPIFSAFGELLQGISVVRAFGAEERYMATLCAHVDQSLSAHFYQWQGNRWLLLRFQNLGGLTIFITSILALSGGIPVGWAGVATAQALSLTQYVYWMCRFATATEQDLSSVERISEYLPPGIPSEKARSAETKPAPAYWPSNSQGISVEGLEFKYADNLDPVLHKISFQVKPGERIAVVGRTGSGKSTLALALLRFNEFSAGSIHIDGVDISTIDLDDLRSRLTLIPQDAIMFKGSVRENLDPFGEHDDATLIQTLQRCQLKVNEGSGSNSPKDSKVPSASASRAASVSGKTGSQPEQEEDGNGSDQATLSPEVARVTLDSGATLSQGQRQLLAMARSILRGSRVCIMDESTASLDFETDRLIQTMIRQEFEGSILITIAHRLSTVIDYDRVLVMEQGHIREYDTPYALLQNKDGVFYSM</sequence>
<dbReference type="EMBL" id="JAPDMQ010001239">
    <property type="protein sequence ID" value="KAK0518576.1"/>
    <property type="molecule type" value="Genomic_DNA"/>
</dbReference>
<feature type="compositionally biased region" description="Low complexity" evidence="8">
    <location>
        <begin position="22"/>
        <end position="31"/>
    </location>
</feature>
<evidence type="ECO:0000256" key="3">
    <source>
        <dbReference type="ARBA" id="ARBA00022692"/>
    </source>
</evidence>
<feature type="domain" description="ABC transmembrane type-1" evidence="11">
    <location>
        <begin position="84"/>
        <end position="411"/>
    </location>
</feature>
<keyword evidence="6 9" id="KW-1133">Transmembrane helix</keyword>
<feature type="compositionally biased region" description="Low complexity" evidence="8">
    <location>
        <begin position="584"/>
        <end position="594"/>
    </location>
</feature>
<dbReference type="PROSITE" id="PS50929">
    <property type="entry name" value="ABC_TM1F"/>
    <property type="match status" value="1"/>
</dbReference>
<dbReference type="GO" id="GO:0005524">
    <property type="term" value="F:ATP binding"/>
    <property type="evidence" value="ECO:0007669"/>
    <property type="project" value="UniProtKB-KW"/>
</dbReference>
<feature type="transmembrane region" description="Helical" evidence="9">
    <location>
        <begin position="173"/>
        <end position="196"/>
    </location>
</feature>
<dbReference type="Gene3D" id="3.40.50.300">
    <property type="entry name" value="P-loop containing nucleotide triphosphate hydrolases"/>
    <property type="match status" value="1"/>
</dbReference>
<feature type="region of interest" description="Disordered" evidence="8">
    <location>
        <begin position="569"/>
        <end position="614"/>
    </location>
</feature>
<protein>
    <submittedName>
        <fullName evidence="12">Uncharacterized protein</fullName>
    </submittedName>
</protein>
<dbReference type="PANTHER" id="PTHR24223:SF415">
    <property type="entry name" value="FI20190P1"/>
    <property type="match status" value="1"/>
</dbReference>
<comment type="caution">
    <text evidence="12">The sequence shown here is derived from an EMBL/GenBank/DDBJ whole genome shotgun (WGS) entry which is preliminary data.</text>
</comment>
<dbReference type="SUPFAM" id="SSF90123">
    <property type="entry name" value="ABC transporter transmembrane region"/>
    <property type="match status" value="1"/>
</dbReference>
<dbReference type="PANTHER" id="PTHR24223">
    <property type="entry name" value="ATP-BINDING CASSETTE SUB-FAMILY C"/>
    <property type="match status" value="1"/>
</dbReference>
<feature type="non-terminal residue" evidence="12">
    <location>
        <position position="725"/>
    </location>
</feature>
<dbReference type="CDD" id="cd18604">
    <property type="entry name" value="ABC_6TM_VMR1_D2_like"/>
    <property type="match status" value="1"/>
</dbReference>
<dbReference type="Proteomes" id="UP001176521">
    <property type="component" value="Unassembled WGS sequence"/>
</dbReference>
<feature type="transmembrane region" description="Helical" evidence="9">
    <location>
        <begin position="363"/>
        <end position="387"/>
    </location>
</feature>
<dbReference type="PROSITE" id="PS00211">
    <property type="entry name" value="ABC_TRANSPORTER_1"/>
    <property type="match status" value="1"/>
</dbReference>
<evidence type="ECO:0000256" key="2">
    <source>
        <dbReference type="ARBA" id="ARBA00022448"/>
    </source>
</evidence>
<keyword evidence="3 9" id="KW-0812">Transmembrane</keyword>
<feature type="region of interest" description="Disordered" evidence="8">
    <location>
        <begin position="1"/>
        <end position="31"/>
    </location>
</feature>
<dbReference type="AlphaFoldDB" id="A0AAN6G398"/>
<dbReference type="InterPro" id="IPR050173">
    <property type="entry name" value="ABC_transporter_C-like"/>
</dbReference>
<dbReference type="GO" id="GO:0140359">
    <property type="term" value="F:ABC-type transporter activity"/>
    <property type="evidence" value="ECO:0007669"/>
    <property type="project" value="InterPro"/>
</dbReference>
<reference evidence="12" key="1">
    <citation type="journal article" date="2023" name="PhytoFront">
        <title>Draft Genome Resources of Seven Strains of Tilletia horrida, Causal Agent of Kernel Smut of Rice.</title>
        <authorList>
            <person name="Khanal S."/>
            <person name="Antony Babu S."/>
            <person name="Zhou X.G."/>
        </authorList>
    </citation>
    <scope>NUCLEOTIDE SEQUENCE</scope>
    <source>
        <strain evidence="12">TX3</strain>
    </source>
</reference>
<feature type="transmembrane region" description="Helical" evidence="9">
    <location>
        <begin position="77"/>
        <end position="95"/>
    </location>
</feature>
<evidence type="ECO:0000256" key="9">
    <source>
        <dbReference type="SAM" id="Phobius"/>
    </source>
</evidence>
<feature type="compositionally biased region" description="Basic and acidic residues" evidence="8">
    <location>
        <begin position="9"/>
        <end position="19"/>
    </location>
</feature>
<evidence type="ECO:0000259" key="10">
    <source>
        <dbReference type="PROSITE" id="PS50893"/>
    </source>
</evidence>
<keyword evidence="13" id="KW-1185">Reference proteome</keyword>
<comment type="subcellular location">
    <subcellularLocation>
        <location evidence="1">Membrane</location>
    </subcellularLocation>
</comment>
<keyword evidence="4" id="KW-0547">Nucleotide-binding</keyword>
<evidence type="ECO:0000256" key="6">
    <source>
        <dbReference type="ARBA" id="ARBA00022989"/>
    </source>
</evidence>
<dbReference type="GO" id="GO:0016887">
    <property type="term" value="F:ATP hydrolysis activity"/>
    <property type="evidence" value="ECO:0007669"/>
    <property type="project" value="InterPro"/>
</dbReference>
<dbReference type="InterPro" id="IPR027417">
    <property type="entry name" value="P-loop_NTPase"/>
</dbReference>
<dbReference type="SMART" id="SM00382">
    <property type="entry name" value="AAA"/>
    <property type="match status" value="1"/>
</dbReference>
<keyword evidence="7 9" id="KW-0472">Membrane</keyword>
<dbReference type="Pfam" id="PF00664">
    <property type="entry name" value="ABC_membrane"/>
    <property type="match status" value="1"/>
</dbReference>
<accession>A0AAN6G398</accession>
<dbReference type="InterPro" id="IPR036640">
    <property type="entry name" value="ABC1_TM_sf"/>
</dbReference>
<keyword evidence="2" id="KW-0813">Transport</keyword>
<dbReference type="CDD" id="cd03244">
    <property type="entry name" value="ABCC_MRP_domain2"/>
    <property type="match status" value="1"/>
</dbReference>
<dbReference type="PROSITE" id="PS50893">
    <property type="entry name" value="ABC_TRANSPORTER_2"/>
    <property type="match status" value="1"/>
</dbReference>
<dbReference type="InterPro" id="IPR003439">
    <property type="entry name" value="ABC_transporter-like_ATP-bd"/>
</dbReference>
<organism evidence="12 13">
    <name type="scientific">Tilletia horrida</name>
    <dbReference type="NCBI Taxonomy" id="155126"/>
    <lineage>
        <taxon>Eukaryota</taxon>
        <taxon>Fungi</taxon>
        <taxon>Dikarya</taxon>
        <taxon>Basidiomycota</taxon>
        <taxon>Ustilaginomycotina</taxon>
        <taxon>Exobasidiomycetes</taxon>
        <taxon>Tilletiales</taxon>
        <taxon>Tilletiaceae</taxon>
        <taxon>Tilletia</taxon>
    </lineage>
</organism>
<evidence type="ECO:0000259" key="11">
    <source>
        <dbReference type="PROSITE" id="PS50929"/>
    </source>
</evidence>
<dbReference type="InterPro" id="IPR011527">
    <property type="entry name" value="ABC1_TM_dom"/>
</dbReference>
<dbReference type="Gene3D" id="1.20.1560.10">
    <property type="entry name" value="ABC transporter type 1, transmembrane domain"/>
    <property type="match status" value="1"/>
</dbReference>
<proteinExistence type="predicted"/>
<dbReference type="Pfam" id="PF00005">
    <property type="entry name" value="ABC_tran"/>
    <property type="match status" value="1"/>
</dbReference>
<evidence type="ECO:0000256" key="4">
    <source>
        <dbReference type="ARBA" id="ARBA00022741"/>
    </source>
</evidence>
<evidence type="ECO:0000256" key="8">
    <source>
        <dbReference type="SAM" id="MobiDB-lite"/>
    </source>
</evidence>
<feature type="domain" description="ABC transporter" evidence="10">
    <location>
        <begin position="451"/>
        <end position="725"/>
    </location>
</feature>
<dbReference type="InterPro" id="IPR017871">
    <property type="entry name" value="ABC_transporter-like_CS"/>
</dbReference>
<evidence type="ECO:0000256" key="1">
    <source>
        <dbReference type="ARBA" id="ARBA00004370"/>
    </source>
</evidence>
<dbReference type="InterPro" id="IPR003593">
    <property type="entry name" value="AAA+_ATPase"/>
</dbReference>
<evidence type="ECO:0000256" key="7">
    <source>
        <dbReference type="ARBA" id="ARBA00023136"/>
    </source>
</evidence>
<keyword evidence="5" id="KW-0067">ATP-binding</keyword>
<gene>
    <name evidence="12" type="ORF">OC842_007751</name>
</gene>
<dbReference type="GO" id="GO:0016020">
    <property type="term" value="C:membrane"/>
    <property type="evidence" value="ECO:0007669"/>
    <property type="project" value="UniProtKB-SubCell"/>
</dbReference>